<dbReference type="Proteomes" id="UP001234178">
    <property type="component" value="Unassembled WGS sequence"/>
</dbReference>
<gene>
    <name evidence="4" type="ORF">OUZ56_008150</name>
</gene>
<dbReference type="Gene3D" id="2.60.40.840">
    <property type="match status" value="1"/>
</dbReference>
<organism evidence="4 5">
    <name type="scientific">Daphnia magna</name>
    <dbReference type="NCBI Taxonomy" id="35525"/>
    <lineage>
        <taxon>Eukaryota</taxon>
        <taxon>Metazoa</taxon>
        <taxon>Ecdysozoa</taxon>
        <taxon>Arthropoda</taxon>
        <taxon>Crustacea</taxon>
        <taxon>Branchiopoda</taxon>
        <taxon>Diplostraca</taxon>
        <taxon>Cladocera</taxon>
        <taxon>Anomopoda</taxon>
        <taxon>Daphniidae</taxon>
        <taxon>Daphnia</taxon>
    </lineage>
</organism>
<evidence type="ECO:0000256" key="2">
    <source>
        <dbReference type="SAM" id="MobiDB-lite"/>
    </source>
</evidence>
<keyword evidence="5" id="KW-1185">Reference proteome</keyword>
<comment type="caution">
    <text evidence="4">The sequence shown here is derived from an EMBL/GenBank/DDBJ whole genome shotgun (WGS) entry which is preliminary data.</text>
</comment>
<evidence type="ECO:0000313" key="5">
    <source>
        <dbReference type="Proteomes" id="UP001234178"/>
    </source>
</evidence>
<feature type="compositionally biased region" description="Basic and acidic residues" evidence="2">
    <location>
        <begin position="180"/>
        <end position="197"/>
    </location>
</feature>
<accession>A0ABR0AC35</accession>
<dbReference type="InterPro" id="IPR014756">
    <property type="entry name" value="Ig_E-set"/>
</dbReference>
<evidence type="ECO:0000256" key="1">
    <source>
        <dbReference type="ARBA" id="ARBA00005298"/>
    </source>
</evidence>
<feature type="region of interest" description="Disordered" evidence="2">
    <location>
        <begin position="585"/>
        <end position="677"/>
    </location>
</feature>
<sequence>MQSEPIVKSSPVHPRHRAQHSHSNPISFNRFRSAVNNVAFHHFHQLVPPNRAVESDEFSMSGHQHQMGRLRKFTGASLLSRFRSGSKTTSEEDETPAARAAVTNVDSGPQQTLHSANVSDPVTGCIVSSSDDVADHSWASARREQSNCNDAAAGDKTEKLINGIEAERESKRSSTNATDCDERQSWQEVAHQADETQRATLSDQISPQQASAPSPKRPSSLPPCNDDSDTDGVRVYKKVSTNGKLVLYLLNRDLIITKDTITPLHAVITVDAEEVRNKKIFAQILLTFRYGRDDEEVMGLKLSNESVLCVEQIYPLLPGARLPQPLTKCQEVLMKRLGPNAHLVNLKLNHTVPASVRLLPAKEYRGAAIGINYDLRIYTAESIEEKPQRRSQIRMAIRLVQYAPLELQQTEAPLLRLDKHFLLREGALKVEVGLDRQWYTQGSPINVCVRIHNRSSRIVKKIQIKAVQHVDVTMFSNGKFKNTIAILEEMDGLPLTTGNTLDRQYPLTLMENGGGRHWVALEDRYGRLTATLASTTLKSDPNERHFFAIYISYYVKIRLVVSGVGGDVSTKIPFILMRDGPEIMPVETENTSDDANQSAQSPQRQTSPPPSLNNASTLDDVSHTKCVVENAPLSKETGLVDTELHSEPKSLTSDQENSLSEIQQIPDRSSSPIEEVE</sequence>
<dbReference type="SUPFAM" id="SSF81296">
    <property type="entry name" value="E set domains"/>
    <property type="match status" value="2"/>
</dbReference>
<dbReference type="InterPro" id="IPR011022">
    <property type="entry name" value="Arrestin_C-like"/>
</dbReference>
<dbReference type="EMBL" id="JAOYFB010000037">
    <property type="protein sequence ID" value="KAK4022698.1"/>
    <property type="molecule type" value="Genomic_DNA"/>
</dbReference>
<dbReference type="InterPro" id="IPR014752">
    <property type="entry name" value="Arrestin-like_C"/>
</dbReference>
<dbReference type="PANTHER" id="PTHR11792">
    <property type="entry name" value="ARRESTIN"/>
    <property type="match status" value="1"/>
</dbReference>
<feature type="domain" description="Arrestin C-terminal-like" evidence="3">
    <location>
        <begin position="424"/>
        <end position="586"/>
    </location>
</feature>
<name>A0ABR0AC35_9CRUS</name>
<feature type="region of interest" description="Disordered" evidence="2">
    <location>
        <begin position="164"/>
        <end position="232"/>
    </location>
</feature>
<proteinExistence type="inferred from homology"/>
<feature type="compositionally biased region" description="Polar residues" evidence="2">
    <location>
        <begin position="198"/>
        <end position="212"/>
    </location>
</feature>
<dbReference type="Pfam" id="PF02752">
    <property type="entry name" value="Arrestin_C"/>
    <property type="match status" value="1"/>
</dbReference>
<dbReference type="InterPro" id="IPR014753">
    <property type="entry name" value="Arrestin_N"/>
</dbReference>
<feature type="region of interest" description="Disordered" evidence="2">
    <location>
        <begin position="1"/>
        <end position="26"/>
    </location>
</feature>
<protein>
    <recommendedName>
        <fullName evidence="3">Arrestin C-terminal-like domain-containing protein</fullName>
    </recommendedName>
</protein>
<evidence type="ECO:0000259" key="3">
    <source>
        <dbReference type="SMART" id="SM01017"/>
    </source>
</evidence>
<dbReference type="InterPro" id="IPR000698">
    <property type="entry name" value="Arrestin"/>
</dbReference>
<dbReference type="PRINTS" id="PR00309">
    <property type="entry name" value="ARRESTIN"/>
</dbReference>
<feature type="compositionally biased region" description="Polar residues" evidence="2">
    <location>
        <begin position="649"/>
        <end position="677"/>
    </location>
</feature>
<reference evidence="4 5" key="1">
    <citation type="journal article" date="2023" name="Nucleic Acids Res.">
        <title>The hologenome of Daphnia magna reveals possible DNA methylation and microbiome-mediated evolution of the host genome.</title>
        <authorList>
            <person name="Chaturvedi A."/>
            <person name="Li X."/>
            <person name="Dhandapani V."/>
            <person name="Marshall H."/>
            <person name="Kissane S."/>
            <person name="Cuenca-Cambronero M."/>
            <person name="Asole G."/>
            <person name="Calvet F."/>
            <person name="Ruiz-Romero M."/>
            <person name="Marangio P."/>
            <person name="Guigo R."/>
            <person name="Rago D."/>
            <person name="Mirbahai L."/>
            <person name="Eastwood N."/>
            <person name="Colbourne J.K."/>
            <person name="Zhou J."/>
            <person name="Mallon E."/>
            <person name="Orsini L."/>
        </authorList>
    </citation>
    <scope>NUCLEOTIDE SEQUENCE [LARGE SCALE GENOMIC DNA]</scope>
    <source>
        <strain evidence="4">LRV0_1</strain>
    </source>
</reference>
<dbReference type="SMART" id="SM01017">
    <property type="entry name" value="Arrestin_C"/>
    <property type="match status" value="1"/>
</dbReference>
<feature type="region of interest" description="Disordered" evidence="2">
    <location>
        <begin position="136"/>
        <end position="155"/>
    </location>
</feature>
<feature type="compositionally biased region" description="Polar residues" evidence="2">
    <location>
        <begin position="104"/>
        <end position="121"/>
    </location>
</feature>
<comment type="similarity">
    <text evidence="1">Belongs to the arrestin family.</text>
</comment>
<dbReference type="PANTHER" id="PTHR11792:SF18">
    <property type="entry name" value="FI20035P1"/>
    <property type="match status" value="1"/>
</dbReference>
<feature type="compositionally biased region" description="Low complexity" evidence="2">
    <location>
        <begin position="597"/>
        <end position="606"/>
    </location>
</feature>
<evidence type="ECO:0000313" key="4">
    <source>
        <dbReference type="EMBL" id="KAK4022698.1"/>
    </source>
</evidence>
<feature type="region of interest" description="Disordered" evidence="2">
    <location>
        <begin position="83"/>
        <end position="121"/>
    </location>
</feature>
<dbReference type="Gene3D" id="2.60.40.640">
    <property type="match status" value="1"/>
</dbReference>